<evidence type="ECO:0000256" key="3">
    <source>
        <dbReference type="SAM" id="Phobius"/>
    </source>
</evidence>
<gene>
    <name evidence="6" type="ORF">FHE65_13875</name>
    <name evidence="5" type="ORF">FHE65_19185</name>
</gene>
<dbReference type="OrthoDB" id="186919at2"/>
<dbReference type="InterPro" id="IPR025645">
    <property type="entry name" value="DUF4349"/>
</dbReference>
<feature type="transmembrane region" description="Helical" evidence="3">
    <location>
        <begin position="40"/>
        <end position="65"/>
    </location>
</feature>
<reference evidence="5 7" key="1">
    <citation type="submission" date="2019-05" db="EMBL/GenBank/DDBJ databases">
        <title>Mumia sp. nov., isolated from the intestinal contents of plateau pika (Ochotona curzoniae) in the Qinghai-Tibet plateau of China.</title>
        <authorList>
            <person name="Tian Z."/>
        </authorList>
    </citation>
    <scope>NUCLEOTIDE SEQUENCE [LARGE SCALE GENOMIC DNA]</scope>
    <source>
        <strain evidence="7">527</strain>
        <strain evidence="5">Z527</strain>
    </source>
</reference>
<feature type="transmembrane region" description="Helical" evidence="3">
    <location>
        <begin position="292"/>
        <end position="313"/>
    </location>
</feature>
<evidence type="ECO:0000259" key="4">
    <source>
        <dbReference type="Pfam" id="PF14257"/>
    </source>
</evidence>
<dbReference type="AlphaFoldDB" id="A0A5C4MHS1"/>
<dbReference type="Proteomes" id="UP000306740">
    <property type="component" value="Unassembled WGS sequence"/>
</dbReference>
<keyword evidence="3" id="KW-0812">Transmembrane</keyword>
<evidence type="ECO:0000256" key="1">
    <source>
        <dbReference type="SAM" id="Coils"/>
    </source>
</evidence>
<feature type="coiled-coil region" evidence="1">
    <location>
        <begin position="220"/>
        <end position="247"/>
    </location>
</feature>
<keyword evidence="3" id="KW-0472">Membrane</keyword>
<name>A0A5C4MHS1_9ACTN</name>
<keyword evidence="1" id="KW-0175">Coiled coil</keyword>
<dbReference type="Pfam" id="PF14257">
    <property type="entry name" value="DUF4349"/>
    <property type="match status" value="1"/>
</dbReference>
<sequence>MSIQPEIPELTDEQVDRMYRRVTGRIDLDASVVRTKRRKLVLAAASVVAVVGLGVGALAGGVAVLSDNSSMDMLSVPEAEERALTDGAVEGDAGAGTGDAVQGVREIVTTASAHLATDDPEAAADDLARWTEDQRGRVESRSESSEDDGTTIDLRVRVPAGSTGDTTQRLRELGEVSSLTIDTEDVSAQGRDLDARIKALEISVARLQDLMTKASTTADLLAAEQTLSQRQSDLEALQAERRGLSDQVAMATYSVVISSEDEPEAPSGSGFVGALASGWDAMVAVLAVALRVVGFLLPWAALLAVLAAAYLAGRRLLRR</sequence>
<dbReference type="EMBL" id="VDFR01000088">
    <property type="protein sequence ID" value="TNC43094.1"/>
    <property type="molecule type" value="Genomic_DNA"/>
</dbReference>
<evidence type="ECO:0000313" key="6">
    <source>
        <dbReference type="EMBL" id="TNC46039.1"/>
    </source>
</evidence>
<dbReference type="EMBL" id="VDFR01000062">
    <property type="protein sequence ID" value="TNC46039.1"/>
    <property type="molecule type" value="Genomic_DNA"/>
</dbReference>
<feature type="domain" description="DUF4349" evidence="4">
    <location>
        <begin position="105"/>
        <end position="310"/>
    </location>
</feature>
<evidence type="ECO:0000313" key="5">
    <source>
        <dbReference type="EMBL" id="TNC43094.1"/>
    </source>
</evidence>
<evidence type="ECO:0000256" key="2">
    <source>
        <dbReference type="SAM" id="MobiDB-lite"/>
    </source>
</evidence>
<evidence type="ECO:0000313" key="7">
    <source>
        <dbReference type="Proteomes" id="UP000306740"/>
    </source>
</evidence>
<protein>
    <submittedName>
        <fullName evidence="5">DUF4349 domain-containing protein</fullName>
    </submittedName>
</protein>
<feature type="region of interest" description="Disordered" evidence="2">
    <location>
        <begin position="132"/>
        <end position="152"/>
    </location>
</feature>
<keyword evidence="3" id="KW-1133">Transmembrane helix</keyword>
<accession>A0A5C4MHS1</accession>
<feature type="compositionally biased region" description="Basic and acidic residues" evidence="2">
    <location>
        <begin position="132"/>
        <end position="144"/>
    </location>
</feature>
<comment type="caution">
    <text evidence="5">The sequence shown here is derived from an EMBL/GenBank/DDBJ whole genome shotgun (WGS) entry which is preliminary data.</text>
</comment>
<organism evidence="5 7">
    <name type="scientific">Mumia zhuanghuii</name>
    <dbReference type="NCBI Taxonomy" id="2585211"/>
    <lineage>
        <taxon>Bacteria</taxon>
        <taxon>Bacillati</taxon>
        <taxon>Actinomycetota</taxon>
        <taxon>Actinomycetes</taxon>
        <taxon>Propionibacteriales</taxon>
        <taxon>Nocardioidaceae</taxon>
        <taxon>Mumia</taxon>
    </lineage>
</organism>
<proteinExistence type="predicted"/>
<dbReference type="RefSeq" id="WP_139106039.1">
    <property type="nucleotide sequence ID" value="NZ_VDFR01000062.1"/>
</dbReference>